<dbReference type="AlphaFoldDB" id="A0AAW1SC57"/>
<comment type="caution">
    <text evidence="2">The sequence shown here is derived from an EMBL/GenBank/DDBJ whole genome shotgun (WGS) entry which is preliminary data.</text>
</comment>
<name>A0AAW1SC57_9CHLO</name>
<keyword evidence="3" id="KW-1185">Reference proteome</keyword>
<dbReference type="EMBL" id="JALJOU010000005">
    <property type="protein sequence ID" value="KAK9843745.1"/>
    <property type="molecule type" value="Genomic_DNA"/>
</dbReference>
<keyword evidence="1" id="KW-0812">Transmembrane</keyword>
<evidence type="ECO:0000313" key="3">
    <source>
        <dbReference type="Proteomes" id="UP001445335"/>
    </source>
</evidence>
<evidence type="ECO:0000313" key="2">
    <source>
        <dbReference type="EMBL" id="KAK9843745.1"/>
    </source>
</evidence>
<feature type="transmembrane region" description="Helical" evidence="1">
    <location>
        <begin position="148"/>
        <end position="170"/>
    </location>
</feature>
<accession>A0AAW1SC57</accession>
<evidence type="ECO:0000256" key="1">
    <source>
        <dbReference type="SAM" id="Phobius"/>
    </source>
</evidence>
<reference evidence="2 3" key="1">
    <citation type="journal article" date="2024" name="Nat. Commun.">
        <title>Phylogenomics reveals the evolutionary origins of lichenization in chlorophyte algae.</title>
        <authorList>
            <person name="Puginier C."/>
            <person name="Libourel C."/>
            <person name="Otte J."/>
            <person name="Skaloud P."/>
            <person name="Haon M."/>
            <person name="Grisel S."/>
            <person name="Petersen M."/>
            <person name="Berrin J.G."/>
            <person name="Delaux P.M."/>
            <person name="Dal Grande F."/>
            <person name="Keller J."/>
        </authorList>
    </citation>
    <scope>NUCLEOTIDE SEQUENCE [LARGE SCALE GENOMIC DNA]</scope>
    <source>
        <strain evidence="2 3">SAG 245.80</strain>
    </source>
</reference>
<keyword evidence="1" id="KW-0472">Membrane</keyword>
<dbReference type="Proteomes" id="UP001445335">
    <property type="component" value="Unassembled WGS sequence"/>
</dbReference>
<proteinExistence type="predicted"/>
<sequence>MLLTCSCGGLRAGGHLAAGRPAARVTLVSPGRAPPVTTAVFSTDENNHPYIVTVKEATLIVVESGRLAAGRGTRHLAFARQPRVPVTTLALSGDDGHMEHKKVSESVLKDVPFDLAWGTAVVVTAEKVTSVARACGYDVPHIPVSANAVFLTIISVSLVKAIFFTCKYQYLKAKLMRLEKEIEDEAREDTGHDDNEDKWGA</sequence>
<gene>
    <name evidence="2" type="ORF">WJX81_004816</name>
</gene>
<protein>
    <submittedName>
        <fullName evidence="2">Uncharacterized protein</fullName>
    </submittedName>
</protein>
<keyword evidence="1" id="KW-1133">Transmembrane helix</keyword>
<organism evidence="2 3">
    <name type="scientific">Elliptochloris bilobata</name>
    <dbReference type="NCBI Taxonomy" id="381761"/>
    <lineage>
        <taxon>Eukaryota</taxon>
        <taxon>Viridiplantae</taxon>
        <taxon>Chlorophyta</taxon>
        <taxon>core chlorophytes</taxon>
        <taxon>Trebouxiophyceae</taxon>
        <taxon>Trebouxiophyceae incertae sedis</taxon>
        <taxon>Elliptochloris clade</taxon>
        <taxon>Elliptochloris</taxon>
    </lineage>
</organism>